<evidence type="ECO:0000313" key="5">
    <source>
        <dbReference type="Proteomes" id="UP000734854"/>
    </source>
</evidence>
<dbReference type="GO" id="GO:0005634">
    <property type="term" value="C:nucleus"/>
    <property type="evidence" value="ECO:0007669"/>
    <property type="project" value="TreeGrafter"/>
</dbReference>
<dbReference type="InterPro" id="IPR000626">
    <property type="entry name" value="Ubiquitin-like_dom"/>
</dbReference>
<evidence type="ECO:0000256" key="1">
    <source>
        <dbReference type="SAM" id="MobiDB-lite"/>
    </source>
</evidence>
<dbReference type="PROSITE" id="PS50994">
    <property type="entry name" value="INTEGRASE"/>
    <property type="match status" value="1"/>
</dbReference>
<dbReference type="InterPro" id="IPR001584">
    <property type="entry name" value="Integrase_cat-core"/>
</dbReference>
<protein>
    <submittedName>
        <fullName evidence="4">Uncharacterized protein</fullName>
    </submittedName>
</protein>
<evidence type="ECO:0000259" key="3">
    <source>
        <dbReference type="PROSITE" id="PS50994"/>
    </source>
</evidence>
<dbReference type="InterPro" id="IPR012337">
    <property type="entry name" value="RNaseH-like_sf"/>
</dbReference>
<dbReference type="InterPro" id="IPR027799">
    <property type="entry name" value="Rtf2_RING-finger"/>
</dbReference>
<proteinExistence type="predicted"/>
<dbReference type="Proteomes" id="UP000734854">
    <property type="component" value="Unassembled WGS sequence"/>
</dbReference>
<dbReference type="CDD" id="cd16653">
    <property type="entry name" value="RING-like_Rtf2"/>
    <property type="match status" value="1"/>
</dbReference>
<comment type="caution">
    <text evidence="4">The sequence shown here is derived from an EMBL/GenBank/DDBJ whole genome shotgun (WGS) entry which is preliminary data.</text>
</comment>
<dbReference type="SUPFAM" id="SSF54236">
    <property type="entry name" value="Ubiquitin-like"/>
    <property type="match status" value="1"/>
</dbReference>
<evidence type="ECO:0000313" key="4">
    <source>
        <dbReference type="EMBL" id="KAG6481995.1"/>
    </source>
</evidence>
<dbReference type="AlphaFoldDB" id="A0A8J5KAW6"/>
<dbReference type="GO" id="GO:0003676">
    <property type="term" value="F:nucleic acid binding"/>
    <property type="evidence" value="ECO:0007669"/>
    <property type="project" value="InterPro"/>
</dbReference>
<dbReference type="InterPro" id="IPR029071">
    <property type="entry name" value="Ubiquitin-like_domsf"/>
</dbReference>
<dbReference type="EMBL" id="JACMSC010000016">
    <property type="protein sequence ID" value="KAG6481995.1"/>
    <property type="molecule type" value="Genomic_DNA"/>
</dbReference>
<dbReference type="GO" id="GO:0006274">
    <property type="term" value="P:DNA replication termination"/>
    <property type="evidence" value="ECO:0007669"/>
    <property type="project" value="TreeGrafter"/>
</dbReference>
<feature type="domain" description="Ubiquitin-like" evidence="2">
    <location>
        <begin position="816"/>
        <end position="890"/>
    </location>
</feature>
<dbReference type="InterPro" id="IPR036397">
    <property type="entry name" value="RNaseH_sf"/>
</dbReference>
<gene>
    <name evidence="4" type="ORF">ZIOFF_058619</name>
</gene>
<dbReference type="PANTHER" id="PTHR12775:SF2">
    <property type="entry name" value="REPLICATION TERMINATION FACTOR 2"/>
    <property type="match status" value="1"/>
</dbReference>
<dbReference type="InterPro" id="IPR006735">
    <property type="entry name" value="Rtf2"/>
</dbReference>
<dbReference type="Pfam" id="PF00665">
    <property type="entry name" value="rve"/>
    <property type="match status" value="1"/>
</dbReference>
<dbReference type="InterPro" id="IPR057670">
    <property type="entry name" value="SH3_retrovirus"/>
</dbReference>
<feature type="domain" description="Integrase catalytic" evidence="3">
    <location>
        <begin position="47"/>
        <end position="223"/>
    </location>
</feature>
<name>A0A8J5KAW6_ZINOF</name>
<feature type="region of interest" description="Disordered" evidence="1">
    <location>
        <begin position="1064"/>
        <end position="1104"/>
    </location>
</feature>
<dbReference type="PROSITE" id="PS50053">
    <property type="entry name" value="UBIQUITIN_2"/>
    <property type="match status" value="1"/>
</dbReference>
<dbReference type="PANTHER" id="PTHR12775">
    <property type="entry name" value="PROTEIN C20ORF43 HOMOLOG"/>
    <property type="match status" value="1"/>
</dbReference>
<feature type="compositionally biased region" description="Basic and acidic residues" evidence="1">
    <location>
        <begin position="1089"/>
        <end position="1104"/>
    </location>
</feature>
<dbReference type="SUPFAM" id="SSF53098">
    <property type="entry name" value="Ribonuclease H-like"/>
    <property type="match status" value="1"/>
</dbReference>
<evidence type="ECO:0000259" key="2">
    <source>
        <dbReference type="PROSITE" id="PS50053"/>
    </source>
</evidence>
<sequence length="1151" mass="129976">MNHTYLWHCRLGHINDKRLSQLHKDGLLDSFDFESYEICESCLRGKMTKTPFSGHSERATDLLGLIHSDVCGPFNVAARGGYRYFITFTDDFSRYGYMYLMTHKSESFEKFKEFKNEVQNQLDKSIKILRSDRGGEYLSHEFRDYLAECGILSQLTPPGIPQWNGVSERRNRTLLDMVRSMMSHTDLPTYLWGYALDTAAFILNRVPSKAVIKTPYRIWTGRDAQVSFMRIWGCEAYVRRQVLDKLGPKSDKCYFIGYPKETKGYYFYIPSQHKIVVAKTGVFLERDFVSRKTSGSAFDLEEVQDANNSTNASMEIELEPQSVVDDVVPQRVEEQQPVQVDIPLRRSDRVRRQPERYSFLLSEHDDIVFIEDEPTTYQEAVMRPDSKKWLEAILGAGIFDSMMRSNSLDIPMLQSVKTWLGSCFSMKDLGEASRILGIQIYRDRSKKLLGLSQSTYIDKVLLRFAMQNSKKGFLPMSHGVSLSKTQGPSSREERDRMDQIPYASAIGSIMYAMLCTRPDVSYALSMTSRYQSDPGESHWIAVKNILKYLKRTKEYFLIYGGNDKLVCYELAEFTVILQRFHFIREIIDRGDVKICRVPTEANIADPLTKALAQRKHDGHTSELARCGPIGLLHIINVCHLMERLSTLTTRDPATSWTSGNAKGFATRQRHTQGEIQCAVKIDNIIVHLVKARQSRKKFINIRWRRQNLQKYASNLPETSLQLIPLDCHCLKHLVCHSVDLLFRSADLVFHSGLPLCRPALPLYRPVLPLCRPILSLSSAALRKPTPTGSLRLSTQVISTGKEEMETLAMESLRKHLQIMVRSPDLAIPTRCLTLDPDFTLHRLKLAFLPLDLSPESLYFEFGGKPLADSSTLASAGVATGSHALLTLRYRLLGGGGDGGATGAESRDCYLNMYAIKKPDKVDPNETRISKWTTCALSGEPLAPPVVVDWLGNLFNKEALVEALIHKKMPKEFGHVRGLKDMIPVHLAPNPSAANSETKFECPITGLEFNGKYAFFALRGCGHVLSVKALKEVKASACLICHKEFKESDKLIINGSAEEVAALRERMEEEKGKSKNRKEKSGACLSGTKHSSDRKDGILENGKKDGGVKRFKAVDMVPANATKEVYASIFTSSKKSELKETYSCRSLPLGRN</sequence>
<accession>A0A8J5KAW6</accession>
<dbReference type="Pfam" id="PF04641">
    <property type="entry name" value="Rtf2"/>
    <property type="match status" value="1"/>
</dbReference>
<reference evidence="4 5" key="1">
    <citation type="submission" date="2020-08" db="EMBL/GenBank/DDBJ databases">
        <title>Plant Genome Project.</title>
        <authorList>
            <person name="Zhang R.-G."/>
        </authorList>
    </citation>
    <scope>NUCLEOTIDE SEQUENCE [LARGE SCALE GENOMIC DNA]</scope>
    <source>
        <tissue evidence="4">Rhizome</tissue>
    </source>
</reference>
<keyword evidence="5" id="KW-1185">Reference proteome</keyword>
<dbReference type="GO" id="GO:0015074">
    <property type="term" value="P:DNA integration"/>
    <property type="evidence" value="ECO:0007669"/>
    <property type="project" value="InterPro"/>
</dbReference>
<organism evidence="4 5">
    <name type="scientific">Zingiber officinale</name>
    <name type="common">Ginger</name>
    <name type="synonym">Amomum zingiber</name>
    <dbReference type="NCBI Taxonomy" id="94328"/>
    <lineage>
        <taxon>Eukaryota</taxon>
        <taxon>Viridiplantae</taxon>
        <taxon>Streptophyta</taxon>
        <taxon>Embryophyta</taxon>
        <taxon>Tracheophyta</taxon>
        <taxon>Spermatophyta</taxon>
        <taxon>Magnoliopsida</taxon>
        <taxon>Liliopsida</taxon>
        <taxon>Zingiberales</taxon>
        <taxon>Zingiberaceae</taxon>
        <taxon>Zingiber</taxon>
    </lineage>
</organism>
<dbReference type="Gene3D" id="3.30.420.10">
    <property type="entry name" value="Ribonuclease H-like superfamily/Ribonuclease H"/>
    <property type="match status" value="1"/>
</dbReference>
<dbReference type="Pfam" id="PF13976">
    <property type="entry name" value="gag_pre-integrs"/>
    <property type="match status" value="1"/>
</dbReference>
<dbReference type="Pfam" id="PF25597">
    <property type="entry name" value="SH3_retrovirus"/>
    <property type="match status" value="1"/>
</dbReference>
<dbReference type="InterPro" id="IPR025724">
    <property type="entry name" value="GAG-pre-integrase_dom"/>
</dbReference>